<dbReference type="PANTHER" id="PTHR47964:SF1">
    <property type="entry name" value="ATP-DEPENDENT DNA HELICASE HOMOLOG RECG, CHLOROPLASTIC"/>
    <property type="match status" value="1"/>
</dbReference>
<evidence type="ECO:0000256" key="4">
    <source>
        <dbReference type="ARBA" id="ARBA00022763"/>
    </source>
</evidence>
<evidence type="ECO:0000256" key="6">
    <source>
        <dbReference type="ARBA" id="ARBA00022806"/>
    </source>
</evidence>
<keyword evidence="4 13" id="KW-0227">DNA damage</keyword>
<keyword evidence="17" id="KW-1185">Reference proteome</keyword>
<keyword evidence="6" id="KW-0347">Helicase</keyword>
<dbReference type="InterPro" id="IPR001650">
    <property type="entry name" value="Helicase_C-like"/>
</dbReference>
<dbReference type="GO" id="GO:0006355">
    <property type="term" value="P:regulation of DNA-templated transcription"/>
    <property type="evidence" value="ECO:0007669"/>
    <property type="project" value="UniProtKB-UniRule"/>
</dbReference>
<dbReference type="GO" id="GO:0003678">
    <property type="term" value="F:DNA helicase activity"/>
    <property type="evidence" value="ECO:0007669"/>
    <property type="project" value="TreeGrafter"/>
</dbReference>
<dbReference type="Pfam" id="PF00271">
    <property type="entry name" value="Helicase_C"/>
    <property type="match status" value="1"/>
</dbReference>
<protein>
    <recommendedName>
        <fullName evidence="12 13">Transcription-repair-coupling factor</fullName>
        <shortName evidence="13">TRCF</shortName>
        <ecNumber evidence="13">3.6.4.-</ecNumber>
    </recommendedName>
</protein>
<dbReference type="InterPro" id="IPR014001">
    <property type="entry name" value="Helicase_ATP-bd"/>
</dbReference>
<dbReference type="SUPFAM" id="SSF143517">
    <property type="entry name" value="TRCF domain-like"/>
    <property type="match status" value="1"/>
</dbReference>
<gene>
    <name evidence="13" type="primary">mfd</name>
    <name evidence="16" type="ORF">DNFV4_04585</name>
</gene>
<dbReference type="GO" id="GO:0000716">
    <property type="term" value="P:transcription-coupled nucleotide-excision repair, DNA damage recognition"/>
    <property type="evidence" value="ECO:0007669"/>
    <property type="project" value="UniProtKB-UniRule"/>
</dbReference>
<dbReference type="PROSITE" id="PS51194">
    <property type="entry name" value="HELICASE_CTER"/>
    <property type="match status" value="1"/>
</dbReference>
<evidence type="ECO:0000256" key="13">
    <source>
        <dbReference type="HAMAP-Rule" id="MF_00969"/>
    </source>
</evidence>
<evidence type="ECO:0000256" key="10">
    <source>
        <dbReference type="ARBA" id="ARBA00061104"/>
    </source>
</evidence>
<dbReference type="Proteomes" id="UP001179121">
    <property type="component" value="Chromosome"/>
</dbReference>
<dbReference type="InterPro" id="IPR003711">
    <property type="entry name" value="CarD-like/TRCF_RID"/>
</dbReference>
<keyword evidence="5 13" id="KW-0378">Hydrolase</keyword>
<dbReference type="GO" id="GO:0005524">
    <property type="term" value="F:ATP binding"/>
    <property type="evidence" value="ECO:0007669"/>
    <property type="project" value="UniProtKB-UniRule"/>
</dbReference>
<proteinExistence type="inferred from homology"/>
<dbReference type="EMBL" id="OX365700">
    <property type="protein sequence ID" value="CAI4034141.1"/>
    <property type="molecule type" value="Genomic_DNA"/>
</dbReference>
<evidence type="ECO:0000256" key="8">
    <source>
        <dbReference type="ARBA" id="ARBA00023125"/>
    </source>
</evidence>
<dbReference type="InterPro" id="IPR036101">
    <property type="entry name" value="CarD-like/TRCF_RID_sf"/>
</dbReference>
<dbReference type="Pfam" id="PF02559">
    <property type="entry name" value="CarD_TRCF_RID"/>
    <property type="match status" value="1"/>
</dbReference>
<keyword evidence="2 13" id="KW-0963">Cytoplasm</keyword>
<dbReference type="InterPro" id="IPR027417">
    <property type="entry name" value="P-loop_NTPase"/>
</dbReference>
<dbReference type="GO" id="GO:0005737">
    <property type="term" value="C:cytoplasm"/>
    <property type="evidence" value="ECO:0007669"/>
    <property type="project" value="UniProtKB-SubCell"/>
</dbReference>
<dbReference type="SMART" id="SM01058">
    <property type="entry name" value="CarD_TRCF"/>
    <property type="match status" value="1"/>
</dbReference>
<dbReference type="FunFam" id="3.40.50.300:FF:000546">
    <property type="entry name" value="Transcription-repair-coupling factor"/>
    <property type="match status" value="1"/>
</dbReference>
<dbReference type="GO" id="GO:0016787">
    <property type="term" value="F:hydrolase activity"/>
    <property type="evidence" value="ECO:0007669"/>
    <property type="project" value="UniProtKB-KW"/>
</dbReference>
<dbReference type="Gene3D" id="2.40.10.170">
    <property type="match status" value="1"/>
</dbReference>
<feature type="domain" description="Helicase ATP-binding" evidence="14">
    <location>
        <begin position="621"/>
        <end position="782"/>
    </location>
</feature>
<comment type="similarity">
    <text evidence="11 13">In the C-terminal section; belongs to the helicase family. RecG subfamily.</text>
</comment>
<evidence type="ECO:0000256" key="3">
    <source>
        <dbReference type="ARBA" id="ARBA00022741"/>
    </source>
</evidence>
<dbReference type="NCBIfam" id="TIGR00580">
    <property type="entry name" value="mfd"/>
    <property type="match status" value="1"/>
</dbReference>
<comment type="similarity">
    <text evidence="10 13">In the N-terminal section; belongs to the UvrB family.</text>
</comment>
<dbReference type="Gene3D" id="3.90.1150.50">
    <property type="entry name" value="Transcription-repair-coupling factor, D7 domain"/>
    <property type="match status" value="1"/>
</dbReference>
<evidence type="ECO:0000313" key="17">
    <source>
        <dbReference type="Proteomes" id="UP001179121"/>
    </source>
</evidence>
<evidence type="ECO:0000256" key="5">
    <source>
        <dbReference type="ARBA" id="ARBA00022801"/>
    </source>
</evidence>
<comment type="function">
    <text evidence="13">Couples transcription and DNA repair by recognizing RNA polymerase (RNAP) stalled at DNA lesions. Mediates ATP-dependent release of RNAP and its truncated transcript from the DNA, and recruitment of nucleotide excision repair machinery to the damaged site.</text>
</comment>
<keyword evidence="3 13" id="KW-0547">Nucleotide-binding</keyword>
<evidence type="ECO:0000256" key="1">
    <source>
        <dbReference type="ARBA" id="ARBA00004496"/>
    </source>
</evidence>
<name>A0AA86T9E3_9BACT</name>
<dbReference type="Pfam" id="PF03461">
    <property type="entry name" value="TRCF"/>
    <property type="match status" value="1"/>
</dbReference>
<evidence type="ECO:0000256" key="11">
    <source>
        <dbReference type="ARBA" id="ARBA00061399"/>
    </source>
</evidence>
<dbReference type="InterPro" id="IPR037235">
    <property type="entry name" value="TRCF-like_C_D7"/>
</dbReference>
<dbReference type="SMART" id="SM00982">
    <property type="entry name" value="TRCF"/>
    <property type="match status" value="1"/>
</dbReference>
<organism evidence="16 17">
    <name type="scientific">Nitrospira tepida</name>
    <dbReference type="NCBI Taxonomy" id="2973512"/>
    <lineage>
        <taxon>Bacteria</taxon>
        <taxon>Pseudomonadati</taxon>
        <taxon>Nitrospirota</taxon>
        <taxon>Nitrospiria</taxon>
        <taxon>Nitrospirales</taxon>
        <taxon>Nitrospiraceae</taxon>
        <taxon>Nitrospira</taxon>
    </lineage>
</organism>
<dbReference type="InterPro" id="IPR005118">
    <property type="entry name" value="TRCF_C"/>
</dbReference>
<dbReference type="RefSeq" id="WP_289271550.1">
    <property type="nucleotide sequence ID" value="NZ_OX365700.1"/>
</dbReference>
<evidence type="ECO:0000256" key="2">
    <source>
        <dbReference type="ARBA" id="ARBA00022490"/>
    </source>
</evidence>
<dbReference type="KEGG" id="nti:DNFV4_04585"/>
<comment type="subcellular location">
    <subcellularLocation>
        <location evidence="1 13">Cytoplasm</location>
    </subcellularLocation>
</comment>
<dbReference type="SUPFAM" id="SSF141259">
    <property type="entry name" value="CarD-like"/>
    <property type="match status" value="1"/>
</dbReference>
<dbReference type="EC" id="3.6.4.-" evidence="13"/>
<sequence length="1155" mass="129353">MSESFRTRYWNDLLRPIREALADGTGTPCLTGLIGSGSAFLLTLLASSENRKTTPSRSWLLVTASQEAAEQLFDDLLFFHTLLDLPSERLTLFPAWELLPYQSTTPHVQVIAKRMRALLRLSHGDPTVLVTCSQAILQRLLPGEIFRTSIVSLKLNQTIGREDLVARLLRLGYRQASVVEIPGEFSIRGGIVDIYSTAYDDPLRIEFLGDTVESIRCFDIESQTSAAKRHEAWILPSREAIPPADGSDFLRPLDLDAEWRAPSWYPRMDTLLDYFDRPPVLVQDQPASLTSAAGAFWKTIEDEYLRHSESGQQEPYPTPDRQYCLWEQLLDQAHGWPRLMLESVVASGPACDPVVEFPAQSPASTGLGLRGTPFTDTLTLLDRLRSAGIVILVARSRGQVDRLLALFAEHDLPAAPWTPAAWTLDTGQKLPFYVVSGDVSAGFIGRDEGLSLVTEEEVFAKGARHKPPPKSKTAAFLSSLEELHEGDHVVHVQYGIGRYRGLKRLSVQDFESDYLVLEYARKDTLYVPLDRLNQVQRYIASEGSLPRLDRLGGTAWEKTKARVKKDIEEMAHELVELYASREVVQRGAYDGETTLLHEFEAAFEYEETPDQLRAIEDIKRDLVSTKPMDRLVCGDVGYGKTEVAMRAAFMAVEHNRQVAVLVPTTLLAHQHYDNFVQRFAPFPARVGLLSRFQSSKETKSILRDLAAGVIDVIIGTHRLLQKDVTFRNLGLVIIDEEQWFGVRHKERMKQLRTQVDVLTLTATPIPRTLQMGMSGVRDLSVIETPPAGRLAIRTEVVRFNETAVRDAIVRELGRGGQVYFVHNRVETLQRTGNWLQQLVPQARVVMAHGQMDGRLLESVMLKFLRREADVLLATAIIQSGLDIPNANTIIVNRADAFGLAQLYQLRGRVGRGGQQAYAYFLVPDEGTLTSDAQKRLIAIQQFTELGSGFRIAAADLEIRGAGNLLGRQQSGHIAAIGLDLYLRMVEQAVHQLKGDLVEEEPDPTLHLNVSAYIPEEYVADAHQRLALYKRLASCSTVGELALIHSEVQDRYGALPDSVERLFEVMQVRTLAKVLRLASLEVKHQAVVLSFLPKASPPERGVQALMDRYHRRLRFLSPTSVEIQIPTDEWASLFPELSLSLQTLQGCDTSEPVPRR</sequence>
<dbReference type="Pfam" id="PF00270">
    <property type="entry name" value="DEAD"/>
    <property type="match status" value="1"/>
</dbReference>
<dbReference type="PROSITE" id="PS51192">
    <property type="entry name" value="HELICASE_ATP_BIND_1"/>
    <property type="match status" value="1"/>
</dbReference>
<dbReference type="Gene3D" id="3.40.50.300">
    <property type="entry name" value="P-loop containing nucleotide triphosphate hydrolases"/>
    <property type="match status" value="2"/>
</dbReference>
<dbReference type="InterPro" id="IPR041471">
    <property type="entry name" value="UvrB_inter"/>
</dbReference>
<evidence type="ECO:0000256" key="9">
    <source>
        <dbReference type="ARBA" id="ARBA00023204"/>
    </source>
</evidence>
<dbReference type="InterPro" id="IPR004576">
    <property type="entry name" value="Mfd"/>
</dbReference>
<dbReference type="GO" id="GO:0003684">
    <property type="term" value="F:damaged DNA binding"/>
    <property type="evidence" value="ECO:0007669"/>
    <property type="project" value="InterPro"/>
</dbReference>
<dbReference type="InterPro" id="IPR011545">
    <property type="entry name" value="DEAD/DEAH_box_helicase_dom"/>
</dbReference>
<evidence type="ECO:0000256" key="12">
    <source>
        <dbReference type="ARBA" id="ARBA00070128"/>
    </source>
</evidence>
<evidence type="ECO:0000259" key="14">
    <source>
        <dbReference type="PROSITE" id="PS51192"/>
    </source>
</evidence>
<dbReference type="CDD" id="cd17991">
    <property type="entry name" value="DEXHc_TRCF"/>
    <property type="match status" value="1"/>
</dbReference>
<evidence type="ECO:0000313" key="16">
    <source>
        <dbReference type="EMBL" id="CAI4034141.1"/>
    </source>
</evidence>
<dbReference type="PANTHER" id="PTHR47964">
    <property type="entry name" value="ATP-DEPENDENT DNA HELICASE HOMOLOG RECG, CHLOROPLASTIC"/>
    <property type="match status" value="1"/>
</dbReference>
<evidence type="ECO:0000256" key="7">
    <source>
        <dbReference type="ARBA" id="ARBA00022840"/>
    </source>
</evidence>
<feature type="domain" description="Helicase C-terminal" evidence="15">
    <location>
        <begin position="803"/>
        <end position="957"/>
    </location>
</feature>
<keyword evidence="7 13" id="KW-0067">ATP-binding</keyword>
<dbReference type="Pfam" id="PF17757">
    <property type="entry name" value="UvrB_inter"/>
    <property type="match status" value="1"/>
</dbReference>
<dbReference type="SMART" id="SM00490">
    <property type="entry name" value="HELICc"/>
    <property type="match status" value="1"/>
</dbReference>
<accession>A0AA86T9E3</accession>
<dbReference type="SMART" id="SM00487">
    <property type="entry name" value="DEXDc"/>
    <property type="match status" value="1"/>
</dbReference>
<evidence type="ECO:0000259" key="15">
    <source>
        <dbReference type="PROSITE" id="PS51194"/>
    </source>
</evidence>
<dbReference type="HAMAP" id="MF_00969">
    <property type="entry name" value="TRCF"/>
    <property type="match status" value="1"/>
</dbReference>
<keyword evidence="9 13" id="KW-0234">DNA repair</keyword>
<keyword evidence="8 13" id="KW-0238">DNA-binding</keyword>
<reference evidence="16" key="1">
    <citation type="submission" date="2022-10" db="EMBL/GenBank/DDBJ databases">
        <authorList>
            <person name="Koch H."/>
        </authorList>
    </citation>
    <scope>NUCLEOTIDE SEQUENCE</scope>
    <source>
        <strain evidence="16">DNF</strain>
    </source>
</reference>
<dbReference type="SUPFAM" id="SSF52540">
    <property type="entry name" value="P-loop containing nucleoside triphosphate hydrolases"/>
    <property type="match status" value="4"/>
</dbReference>
<dbReference type="Gene3D" id="3.30.2060.10">
    <property type="entry name" value="Penicillin-binding protein 1b domain"/>
    <property type="match status" value="1"/>
</dbReference>
<dbReference type="InterPro" id="IPR047112">
    <property type="entry name" value="RecG/Mfd"/>
</dbReference>
<dbReference type="AlphaFoldDB" id="A0AA86T9E3"/>